<proteinExistence type="predicted"/>
<comment type="caution">
    <text evidence="1">The sequence shown here is derived from an EMBL/GenBank/DDBJ whole genome shotgun (WGS) entry which is preliminary data.</text>
</comment>
<reference evidence="1 2" key="1">
    <citation type="submission" date="2018-06" db="EMBL/GenBank/DDBJ databases">
        <title>Comparative genomics reveals the genomic features of Rhizophagus irregularis, R. cerebriforme, R. diaphanum and Gigaspora rosea, and their symbiotic lifestyle signature.</title>
        <authorList>
            <person name="Morin E."/>
            <person name="San Clemente H."/>
            <person name="Chen E.C.H."/>
            <person name="De La Providencia I."/>
            <person name="Hainaut M."/>
            <person name="Kuo A."/>
            <person name="Kohler A."/>
            <person name="Murat C."/>
            <person name="Tang N."/>
            <person name="Roy S."/>
            <person name="Loubradou J."/>
            <person name="Henrissat B."/>
            <person name="Grigoriev I.V."/>
            <person name="Corradi N."/>
            <person name="Roux C."/>
            <person name="Martin F.M."/>
        </authorList>
    </citation>
    <scope>NUCLEOTIDE SEQUENCE [LARGE SCALE GENOMIC DNA]</scope>
    <source>
        <strain evidence="1 2">DAOM 194757</strain>
    </source>
</reference>
<gene>
    <name evidence="1" type="ORF">C2G38_2304580</name>
</gene>
<sequence>MPSSIDINYMINYATVKNTSHNTQTWANAINKYFKDTNLSGDIIQIKDCTELENILIQFFVALKRIDSKLYAPTSIYNSFCKILCHLQINLYQDPKPNILDKTQFPCLFATIDKKIKLVQNTNPRQANKSDSLTQDEIIQILNDKNLLEDTPTSITYKCIFGCFLGGLRGGDAKRLKFDHVKVSADKSLKITISCKKNYVGGLKFSVIQGIWFYDTALGQHLYEKMIKKICQKAGVVNMIHKKITNIQ</sequence>
<dbReference type="Proteomes" id="UP000266673">
    <property type="component" value="Unassembled WGS sequence"/>
</dbReference>
<dbReference type="AlphaFoldDB" id="A0A397TR88"/>
<organism evidence="1 2">
    <name type="scientific">Gigaspora rosea</name>
    <dbReference type="NCBI Taxonomy" id="44941"/>
    <lineage>
        <taxon>Eukaryota</taxon>
        <taxon>Fungi</taxon>
        <taxon>Fungi incertae sedis</taxon>
        <taxon>Mucoromycota</taxon>
        <taxon>Glomeromycotina</taxon>
        <taxon>Glomeromycetes</taxon>
        <taxon>Diversisporales</taxon>
        <taxon>Gigasporaceae</taxon>
        <taxon>Gigaspora</taxon>
    </lineage>
</organism>
<dbReference type="STRING" id="44941.A0A397TR88"/>
<protein>
    <submittedName>
        <fullName evidence="1">Uncharacterized protein</fullName>
    </submittedName>
</protein>
<dbReference type="OrthoDB" id="2353628at2759"/>
<accession>A0A397TR88</accession>
<name>A0A397TR88_9GLOM</name>
<evidence type="ECO:0000313" key="1">
    <source>
        <dbReference type="EMBL" id="RIB00414.1"/>
    </source>
</evidence>
<evidence type="ECO:0000313" key="2">
    <source>
        <dbReference type="Proteomes" id="UP000266673"/>
    </source>
</evidence>
<dbReference type="EMBL" id="QKWP01004267">
    <property type="protein sequence ID" value="RIB00414.1"/>
    <property type="molecule type" value="Genomic_DNA"/>
</dbReference>
<keyword evidence="2" id="KW-1185">Reference proteome</keyword>